<feature type="compositionally biased region" description="Basic and acidic residues" evidence="14">
    <location>
        <begin position="130"/>
        <end position="143"/>
    </location>
</feature>
<dbReference type="Pfam" id="PF00051">
    <property type="entry name" value="Kringle"/>
    <property type="match status" value="1"/>
</dbReference>
<dbReference type="Gene3D" id="2.40.20.10">
    <property type="entry name" value="Plasminogen Kringle 4"/>
    <property type="match status" value="1"/>
</dbReference>
<feature type="disulfide bond" evidence="11">
    <location>
        <begin position="1409"/>
        <end position="1427"/>
    </location>
</feature>
<dbReference type="InterPro" id="IPR033116">
    <property type="entry name" value="TRYPSIN_SER"/>
</dbReference>
<dbReference type="SMART" id="SM00020">
    <property type="entry name" value="Tryp_SPc"/>
    <property type="match status" value="1"/>
</dbReference>
<feature type="disulfide bond" evidence="12">
    <location>
        <begin position="1517"/>
        <end position="1527"/>
    </location>
</feature>
<dbReference type="InterPro" id="IPR036772">
    <property type="entry name" value="SRCR-like_dom_sf"/>
</dbReference>
<keyword evidence="4" id="KW-0677">Repeat</keyword>
<evidence type="ECO:0000256" key="1">
    <source>
        <dbReference type="ARBA" id="ARBA00022572"/>
    </source>
</evidence>
<dbReference type="SUPFAM" id="SSF57424">
    <property type="entry name" value="LDL receptor-like module"/>
    <property type="match status" value="3"/>
</dbReference>
<keyword evidence="8" id="KW-0675">Receptor</keyword>
<evidence type="ECO:0000259" key="16">
    <source>
        <dbReference type="PROSITE" id="PS50070"/>
    </source>
</evidence>
<keyword evidence="5 13" id="KW-0378">Hydrolase</keyword>
<keyword evidence="7 12" id="KW-1015">Disulfide bond</keyword>
<dbReference type="PROSITE" id="PS50948">
    <property type="entry name" value="PAN"/>
    <property type="match status" value="1"/>
</dbReference>
<dbReference type="InterPro" id="IPR016186">
    <property type="entry name" value="C-type_lectin-like/link_sf"/>
</dbReference>
<dbReference type="InterPro" id="IPR002172">
    <property type="entry name" value="LDrepeatLR_classA_rpt"/>
</dbReference>
<dbReference type="Pfam" id="PF00089">
    <property type="entry name" value="Trypsin"/>
    <property type="match status" value="1"/>
</dbReference>
<dbReference type="PROSITE" id="PS50068">
    <property type="entry name" value="LDLRA_2"/>
    <property type="match status" value="3"/>
</dbReference>
<name>A0A9R1U757_9HYME</name>
<dbReference type="PANTHER" id="PTHR48071:SF16">
    <property type="entry name" value="MACROPHAGE SCAVENGER RECEPTOR TYPES I AND II"/>
    <property type="match status" value="1"/>
</dbReference>
<keyword evidence="9" id="KW-0325">Glycoprotein</keyword>
<feature type="region of interest" description="Disordered" evidence="14">
    <location>
        <begin position="320"/>
        <end position="365"/>
    </location>
</feature>
<dbReference type="SUPFAM" id="SSF56436">
    <property type="entry name" value="C-type lectin-like"/>
    <property type="match status" value="1"/>
</dbReference>
<evidence type="ECO:0000256" key="6">
    <source>
        <dbReference type="ARBA" id="ARBA00022825"/>
    </source>
</evidence>
<keyword evidence="3" id="KW-0732">Signal</keyword>
<dbReference type="InterPro" id="IPR001254">
    <property type="entry name" value="Trypsin_dom"/>
</dbReference>
<feature type="domain" description="Kringle" evidence="16">
    <location>
        <begin position="1188"/>
        <end position="1270"/>
    </location>
</feature>
<feature type="disulfide bond" evidence="12">
    <location>
        <begin position="1635"/>
        <end position="1696"/>
    </location>
</feature>
<evidence type="ECO:0000259" key="19">
    <source>
        <dbReference type="PROSITE" id="PS50940"/>
    </source>
</evidence>
<dbReference type="CTD" id="39048"/>
<feature type="domain" description="Chitin-binding type-2" evidence="19">
    <location>
        <begin position="158"/>
        <end position="215"/>
    </location>
</feature>
<comment type="caution">
    <text evidence="12">Lacks conserved residue(s) required for the propagation of feature annotation.</text>
</comment>
<dbReference type="InterPro" id="IPR036508">
    <property type="entry name" value="Chitin-bd_dom_sf"/>
</dbReference>
<dbReference type="SMART" id="SM00473">
    <property type="entry name" value="PAN_AP"/>
    <property type="match status" value="1"/>
</dbReference>
<dbReference type="InterPro" id="IPR000001">
    <property type="entry name" value="Kringle"/>
</dbReference>
<dbReference type="CDD" id="cd00037">
    <property type="entry name" value="CLECT"/>
    <property type="match status" value="1"/>
</dbReference>
<evidence type="ECO:0000256" key="5">
    <source>
        <dbReference type="ARBA" id="ARBA00022801"/>
    </source>
</evidence>
<dbReference type="CDD" id="cd01099">
    <property type="entry name" value="PAN_AP_HGF"/>
    <property type="match status" value="1"/>
</dbReference>
<feature type="compositionally biased region" description="Polar residues" evidence="14">
    <location>
        <begin position="351"/>
        <end position="365"/>
    </location>
</feature>
<dbReference type="PROSITE" id="PS50041">
    <property type="entry name" value="C_TYPE_LECTIN_2"/>
    <property type="match status" value="1"/>
</dbReference>
<reference evidence="22" key="1">
    <citation type="submission" date="2025-08" db="UniProtKB">
        <authorList>
            <consortium name="RefSeq"/>
        </authorList>
    </citation>
    <scope>IDENTIFICATION</scope>
    <source>
        <strain evidence="22">USDA-PBARC FA_bdor</strain>
        <tissue evidence="22">Whole organism</tissue>
    </source>
</reference>
<dbReference type="SUPFAM" id="SSF56487">
    <property type="entry name" value="SRCR-like"/>
    <property type="match status" value="3"/>
</dbReference>
<dbReference type="PROSITE" id="PS00420">
    <property type="entry name" value="SRCR_1"/>
    <property type="match status" value="1"/>
</dbReference>
<dbReference type="PROSITE" id="PS50240">
    <property type="entry name" value="TRYPSIN_DOM"/>
    <property type="match status" value="1"/>
</dbReference>
<dbReference type="SMART" id="SM00034">
    <property type="entry name" value="CLECT"/>
    <property type="match status" value="1"/>
</dbReference>
<dbReference type="OrthoDB" id="6020543at2759"/>
<evidence type="ECO:0000256" key="7">
    <source>
        <dbReference type="ARBA" id="ARBA00023157"/>
    </source>
</evidence>
<dbReference type="SUPFAM" id="SSF57625">
    <property type="entry name" value="Invertebrate chitin-binding proteins"/>
    <property type="match status" value="3"/>
</dbReference>
<feature type="compositionally biased region" description="Polar residues" evidence="14">
    <location>
        <begin position="587"/>
        <end position="609"/>
    </location>
</feature>
<dbReference type="Pfam" id="PF01607">
    <property type="entry name" value="CBM_14"/>
    <property type="match status" value="3"/>
</dbReference>
<dbReference type="FunFam" id="2.40.10.10:FF:000003">
    <property type="entry name" value="Transmembrane serine protease 3"/>
    <property type="match status" value="1"/>
</dbReference>
<feature type="compositionally biased region" description="Polar residues" evidence="14">
    <location>
        <begin position="453"/>
        <end position="470"/>
    </location>
</feature>
<feature type="disulfide bond" evidence="12">
    <location>
        <begin position="1666"/>
        <end position="1676"/>
    </location>
</feature>
<dbReference type="InterPro" id="IPR036055">
    <property type="entry name" value="LDL_receptor-like_sf"/>
</dbReference>
<dbReference type="GO" id="GO:0016020">
    <property type="term" value="C:membrane"/>
    <property type="evidence" value="ECO:0007669"/>
    <property type="project" value="InterPro"/>
</dbReference>
<dbReference type="InterPro" id="IPR023415">
    <property type="entry name" value="LDLR_class-A_CS"/>
</dbReference>
<dbReference type="CDD" id="cd00112">
    <property type="entry name" value="LDLa"/>
    <property type="match status" value="3"/>
</dbReference>
<evidence type="ECO:0000313" key="21">
    <source>
        <dbReference type="Proteomes" id="UP000694866"/>
    </source>
</evidence>
<dbReference type="PRINTS" id="PR00018">
    <property type="entry name" value="KRINGLE"/>
</dbReference>
<protein>
    <submittedName>
        <fullName evidence="22">Uncharacterized protein teq isoform X1</fullName>
    </submittedName>
</protein>
<keyword evidence="6 13" id="KW-0720">Serine protease</keyword>
<dbReference type="SUPFAM" id="SSF57414">
    <property type="entry name" value="Hairpin loop containing domain-like"/>
    <property type="match status" value="1"/>
</dbReference>
<feature type="domain" description="Chitin-binding type-2" evidence="19">
    <location>
        <begin position="247"/>
        <end position="304"/>
    </location>
</feature>
<feature type="disulfide bond" evidence="11">
    <location>
        <begin position="1421"/>
        <end position="1436"/>
    </location>
</feature>
<feature type="domain" description="SRCR" evidence="18">
    <location>
        <begin position="1445"/>
        <end position="1548"/>
    </location>
</feature>
<dbReference type="Gene3D" id="3.10.250.10">
    <property type="entry name" value="SRCR-like domain"/>
    <property type="match status" value="3"/>
</dbReference>
<dbReference type="InterPro" id="IPR018114">
    <property type="entry name" value="TRYPSIN_HIS"/>
</dbReference>
<dbReference type="GO" id="GO:0004252">
    <property type="term" value="F:serine-type endopeptidase activity"/>
    <property type="evidence" value="ECO:0007669"/>
    <property type="project" value="InterPro"/>
</dbReference>
<evidence type="ECO:0000259" key="17">
    <source>
        <dbReference type="PROSITE" id="PS50240"/>
    </source>
</evidence>
<feature type="compositionally biased region" description="Basic and acidic residues" evidence="14">
    <location>
        <begin position="32"/>
        <end position="41"/>
    </location>
</feature>
<dbReference type="PANTHER" id="PTHR48071">
    <property type="entry name" value="SRCR DOMAIN-CONTAINING PROTEIN"/>
    <property type="match status" value="1"/>
</dbReference>
<keyword evidence="1 10" id="KW-0420">Kringle</keyword>
<evidence type="ECO:0000256" key="11">
    <source>
        <dbReference type="PROSITE-ProRule" id="PRU00124"/>
    </source>
</evidence>
<dbReference type="RefSeq" id="XP_011309762.1">
    <property type="nucleotide sequence ID" value="XM_011311460.1"/>
</dbReference>
<evidence type="ECO:0000256" key="9">
    <source>
        <dbReference type="ARBA" id="ARBA00023180"/>
    </source>
</evidence>
<feature type="disulfide bond" evidence="12">
    <location>
        <begin position="1622"/>
        <end position="1686"/>
    </location>
</feature>
<keyword evidence="2 13" id="KW-0645">Protease</keyword>
<dbReference type="SMART" id="SM00494">
    <property type="entry name" value="ChtBD2"/>
    <property type="match status" value="3"/>
</dbReference>
<dbReference type="FunFam" id="3.10.250.10:FF:000006">
    <property type="entry name" value="neurotrypsin isoform X2"/>
    <property type="match status" value="1"/>
</dbReference>
<dbReference type="SUPFAM" id="SSF57440">
    <property type="entry name" value="Kringle-like"/>
    <property type="match status" value="1"/>
</dbReference>
<dbReference type="GeneID" id="105270491"/>
<proteinExistence type="predicted"/>
<evidence type="ECO:0000256" key="13">
    <source>
        <dbReference type="RuleBase" id="RU363034"/>
    </source>
</evidence>
<dbReference type="PROSITE" id="PS00135">
    <property type="entry name" value="TRYPSIN_SER"/>
    <property type="match status" value="1"/>
</dbReference>
<feature type="compositionally biased region" description="Basic and acidic residues" evidence="14">
    <location>
        <begin position="649"/>
        <end position="673"/>
    </location>
</feature>
<dbReference type="PROSITE" id="PS50287">
    <property type="entry name" value="SRCR_2"/>
    <property type="match status" value="3"/>
</dbReference>
<feature type="domain" description="Chitin-binding type-2" evidence="19">
    <location>
        <begin position="370"/>
        <end position="427"/>
    </location>
</feature>
<dbReference type="SMART" id="SM00202">
    <property type="entry name" value="SR"/>
    <property type="match status" value="3"/>
</dbReference>
<dbReference type="InterPro" id="IPR013806">
    <property type="entry name" value="Kringle-like"/>
</dbReference>
<dbReference type="InterPro" id="IPR016187">
    <property type="entry name" value="CTDL_fold"/>
</dbReference>
<feature type="domain" description="C-type lectin" evidence="15">
    <location>
        <begin position="1034"/>
        <end position="1163"/>
    </location>
</feature>
<gene>
    <name evidence="22" type="primary">teq</name>
</gene>
<dbReference type="Pfam" id="PF00530">
    <property type="entry name" value="SRCR"/>
    <property type="match status" value="3"/>
</dbReference>
<feature type="disulfide bond" evidence="11">
    <location>
        <begin position="1284"/>
        <end position="1296"/>
    </location>
</feature>
<feature type="region of interest" description="Disordered" evidence="14">
    <location>
        <begin position="125"/>
        <end position="147"/>
    </location>
</feature>
<dbReference type="Pfam" id="PF00057">
    <property type="entry name" value="Ldl_recept_a"/>
    <property type="match status" value="3"/>
</dbReference>
<dbReference type="InterPro" id="IPR001304">
    <property type="entry name" value="C-type_lectin-like"/>
</dbReference>
<evidence type="ECO:0000256" key="2">
    <source>
        <dbReference type="ARBA" id="ARBA00022670"/>
    </source>
</evidence>
<dbReference type="InterPro" id="IPR001190">
    <property type="entry name" value="SRCR"/>
</dbReference>
<feature type="domain" description="SRCR" evidence="18">
    <location>
        <begin position="1597"/>
        <end position="1697"/>
    </location>
</feature>
<dbReference type="InterPro" id="IPR002557">
    <property type="entry name" value="Chitin-bd_dom"/>
</dbReference>
<dbReference type="PROSITE" id="PS50940">
    <property type="entry name" value="CHIT_BIND_II"/>
    <property type="match status" value="3"/>
</dbReference>
<dbReference type="SMART" id="SM00192">
    <property type="entry name" value="LDLa"/>
    <property type="match status" value="3"/>
</dbReference>
<evidence type="ECO:0000313" key="22">
    <source>
        <dbReference type="RefSeq" id="XP_011309762.1"/>
    </source>
</evidence>
<feature type="region of interest" description="Disordered" evidence="14">
    <location>
        <begin position="509"/>
        <end position="673"/>
    </location>
</feature>
<dbReference type="Gene3D" id="3.10.100.10">
    <property type="entry name" value="Mannose-Binding Protein A, subunit A"/>
    <property type="match status" value="1"/>
</dbReference>
<feature type="region of interest" description="Disordered" evidence="14">
    <location>
        <begin position="428"/>
        <end position="479"/>
    </location>
</feature>
<feature type="domain" description="SRCR" evidence="18">
    <location>
        <begin position="916"/>
        <end position="1020"/>
    </location>
</feature>
<feature type="compositionally biased region" description="Low complexity" evidence="14">
    <location>
        <begin position="542"/>
        <end position="553"/>
    </location>
</feature>
<dbReference type="InterPro" id="IPR009003">
    <property type="entry name" value="Peptidase_S1_PA"/>
</dbReference>
<dbReference type="Gene3D" id="3.50.4.10">
    <property type="entry name" value="Hepatocyte Growth Factor"/>
    <property type="match status" value="1"/>
</dbReference>
<dbReference type="PRINTS" id="PR00261">
    <property type="entry name" value="LDLRECEPTOR"/>
</dbReference>
<dbReference type="Gene3D" id="2.40.10.10">
    <property type="entry name" value="Trypsin-like serine proteases"/>
    <property type="match status" value="1"/>
</dbReference>
<dbReference type="InterPro" id="IPR038178">
    <property type="entry name" value="Kringle_sf"/>
</dbReference>
<organism evidence="21 22">
    <name type="scientific">Fopius arisanus</name>
    <dbReference type="NCBI Taxonomy" id="64838"/>
    <lineage>
        <taxon>Eukaryota</taxon>
        <taxon>Metazoa</taxon>
        <taxon>Ecdysozoa</taxon>
        <taxon>Arthropoda</taxon>
        <taxon>Hexapoda</taxon>
        <taxon>Insecta</taxon>
        <taxon>Pterygota</taxon>
        <taxon>Neoptera</taxon>
        <taxon>Endopterygota</taxon>
        <taxon>Hymenoptera</taxon>
        <taxon>Apocrita</taxon>
        <taxon>Ichneumonoidea</taxon>
        <taxon>Braconidae</taxon>
        <taxon>Opiinae</taxon>
        <taxon>Fopius</taxon>
    </lineage>
</organism>
<feature type="disulfide bond" evidence="12">
    <location>
        <begin position="990"/>
        <end position="1000"/>
    </location>
</feature>
<dbReference type="CDD" id="cd00190">
    <property type="entry name" value="Tryp_SPc"/>
    <property type="match status" value="1"/>
</dbReference>
<feature type="compositionally biased region" description="Low complexity" evidence="14">
    <location>
        <begin position="437"/>
        <end position="452"/>
    </location>
</feature>
<dbReference type="Gene3D" id="2.170.140.10">
    <property type="entry name" value="Chitin binding domain"/>
    <property type="match status" value="3"/>
</dbReference>
<evidence type="ECO:0000256" key="3">
    <source>
        <dbReference type="ARBA" id="ARBA00022729"/>
    </source>
</evidence>
<evidence type="ECO:0000256" key="8">
    <source>
        <dbReference type="ARBA" id="ARBA00023170"/>
    </source>
</evidence>
<evidence type="ECO:0000256" key="4">
    <source>
        <dbReference type="ARBA" id="ARBA00022737"/>
    </source>
</evidence>
<dbReference type="SUPFAM" id="SSF50494">
    <property type="entry name" value="Trypsin-like serine proteases"/>
    <property type="match status" value="1"/>
</dbReference>
<keyword evidence="21" id="KW-1185">Reference proteome</keyword>
<feature type="region of interest" description="Disordered" evidence="14">
    <location>
        <begin position="32"/>
        <end position="64"/>
    </location>
</feature>
<dbReference type="KEGG" id="fas:105270491"/>
<sequence>MRGKLQDCVIQWIVVAVFAGVAYAIYDPRETTVKPPQRREPIPWYSDSPKSRPPAPFPGVKTKVPGSWAKTRGTVLELTPEISDRSETVGVQDVPFEKFLEDKVEQIGADDNGWNGILKEQNVYEGITDDGNKPRKESLENSRRTRSSVVAKYDRKTGFECPHPGASGQFIYPPDCKFFVNCWKGRAFIQPCAPGTHFNPETLECDFPHKVKCYGGELADFSPANSADHKVREAATTDFHSAQLNVQPKCPEQLSGLLVHPNDCRKFLLCSNGMTHIMICAPGTVFNPTMSTCDIPANVLGCEGETAAIHGHYNSPLIQENHGTRKNFNSPNTLQSQQWSQQQQPEVPASSYPNSHTQGNRQPAHQVIQTVSCPSGFSGMLRHPSDCKKFLQCAHGFAYIMDCGPGTAFNPKISVCDWPYNVPGCGEKPQPQTPALPSSSWNPSSTWSPGTSQNQPVASGNEWGSTSWTPNAYPVGANRPQNPYTTQEHYQHDYHTMRPGYPLSYNHNHHRQGQESGNNFEAHQTPSHMLYPPTHPGHHHYPNYPNNNEPGNPQWKVLDHGNGVYYPNRYPGRNGKTSPGFAHPGGNPSNSGNIYVQHGSYPTETLESANSRRRAETGWRPNSGPYDGESVPEESQPQGWIPSPLSGKEYQDPEKPGHEGHKAYSPDDKLDEWQSKPTIFQENTKRKGQDDKMDDWSSKGNLFGQGKVRPNAASKIPVPQFHGIYVGINGTTVKGHYNVTEPEIYRGHANTGIYNNTLTNSAKPKVNVELDKYPNHLDTGSKPGKGENPSNRVAGWNKPDTDAPTVSIDENYDDLGASDSNDYPGIDEDAKNLEVDILDRRRDMWKPHLAFENRTKSNDSVIMRIDKKTVDVDIFSVEAAPWLEEDPPFPVYFPPPVHPLDSSEAEKPMPYSGQIIRLRGGLSGRDGYVEVQGAHPGWGVVCDVKNGWTIKEANILCRQLGFARGAATAWQGRPPVDDIPSWVATTSVQCFGNETKFQKCKFIHGATCNVARDAVGITCFPNRVAHCRKDEVPHAGNCYHLANANAGLNHEEALRYCADRQSRLVDITSQNENNFLSEWLMLDHPRVETVMTAGLGFSMMNTTIWIWEDSAKTKFKFAKWWPGWREDRAMPPWTGSRPSCIVMKKSFPCFELPERNCSSEYFFWYVEDCASSSKGHAYVCKKPYNDISCVYGKGHHYSGNANVTTSGKACLPWNDATVAYALMVNVPDRQVRNKLKDHNYCRNPNPVQESKPWCFTGTYGEKEHCDIPACGSSGQARIPQGGQCKKDLFECLPEECIPSHWVCDGEEDCTNGKDEKFCSEHLNFFEKTVHHRLEGYDVEKWINTPLKTCALRCKEADFTCRSFSHKANEKLCLLSDHNVGTTGALVIDIDFDFYEMNDRKIDCTDMFICSNKKCINQTQVCDGKNDCNDRSDESICTLENLDYGIRLMGSETSNEGRVEVKVLGHWGQVCDDGFGMIDAEVICKELGFNLGALEIRPGGFFGNMHPPTVFMVDQLKCRGNETSLRECDFNGWGVHDCSPEEAVGVVCKTAQDNCKDGEWKCDHSSNCIRTPFICDEVVDCPDGSDESPVHCEAPFEIRLANGSHPAEGRVEVRHHGVWGTVCDDDFSHAAAKVICRAFGYWGNAVAKKNGYFGAGEGPIWLDEVFCRGNETQLYRCEHDHWGHSNCNHDEDVGVICEEGPVSFDENHKDNLPEITINEILPAECGKRLEDFSEGDKMFERVVRGSVAPKDSYPWQASIRVRGHSRSNHWCGAVIVSPLHVLTAAHCLEGYNKGTYFIRAGDYNTEIDEGTEVEANIEDYYIHEEFRKGQRMNNDIALVLLKGRGIPLGEHIMPICLPPRNAEYSEGLNCTISGFGSIENGKSGHSRDLRFGWVPLIDQNVCRADYVYGEKKITDGMVCAGYLDEGIDACDGDSGGPLACYRNGAFNLYGITSWGQHCGEMNKPGVYVRISHYRDWIDKKIQNSLSGR</sequence>
<feature type="domain" description="Peptidase S1" evidence="17">
    <location>
        <begin position="1741"/>
        <end position="1981"/>
    </location>
</feature>
<evidence type="ECO:0000256" key="10">
    <source>
        <dbReference type="PROSITE-ProRule" id="PRU00121"/>
    </source>
</evidence>
<evidence type="ECO:0000259" key="18">
    <source>
        <dbReference type="PROSITE" id="PS50287"/>
    </source>
</evidence>
<evidence type="ECO:0000256" key="12">
    <source>
        <dbReference type="PROSITE-ProRule" id="PRU00196"/>
    </source>
</evidence>
<dbReference type="SMART" id="SM00130">
    <property type="entry name" value="KR"/>
    <property type="match status" value="1"/>
</dbReference>
<evidence type="ECO:0000256" key="14">
    <source>
        <dbReference type="SAM" id="MobiDB-lite"/>
    </source>
</evidence>
<dbReference type="Proteomes" id="UP000694866">
    <property type="component" value="Unplaced"/>
</dbReference>
<dbReference type="FunFam" id="3.10.250.10:FF:000007">
    <property type="entry name" value="Soluble scavenger receptor cysteine-rich domain-containing protein SSC5D"/>
    <property type="match status" value="1"/>
</dbReference>
<feature type="disulfide bond" evidence="11">
    <location>
        <begin position="1291"/>
        <end position="1309"/>
    </location>
</feature>
<dbReference type="Gene3D" id="4.10.400.10">
    <property type="entry name" value="Low-density Lipoprotein Receptor"/>
    <property type="match status" value="3"/>
</dbReference>
<dbReference type="PROSITE" id="PS50070">
    <property type="entry name" value="KRINGLE_2"/>
    <property type="match status" value="1"/>
</dbReference>
<dbReference type="InterPro" id="IPR043504">
    <property type="entry name" value="Peptidase_S1_PA_chymotrypsin"/>
</dbReference>
<evidence type="ECO:0000259" key="15">
    <source>
        <dbReference type="PROSITE" id="PS50041"/>
    </source>
</evidence>
<evidence type="ECO:0000259" key="20">
    <source>
        <dbReference type="PROSITE" id="PS50948"/>
    </source>
</evidence>
<dbReference type="Pfam" id="PF00024">
    <property type="entry name" value="PAN_1"/>
    <property type="match status" value="1"/>
</dbReference>
<feature type="region of interest" description="Disordered" evidence="14">
    <location>
        <begin position="772"/>
        <end position="827"/>
    </location>
</feature>
<feature type="compositionally biased region" description="Low complexity" evidence="14">
    <location>
        <begin position="335"/>
        <end position="344"/>
    </location>
</feature>
<dbReference type="InterPro" id="IPR003609">
    <property type="entry name" value="Pan_app"/>
</dbReference>
<dbReference type="Pfam" id="PF00059">
    <property type="entry name" value="Lectin_C"/>
    <property type="match status" value="1"/>
</dbReference>
<dbReference type="PROSITE" id="PS00134">
    <property type="entry name" value="TRYPSIN_HIS"/>
    <property type="match status" value="1"/>
</dbReference>
<feature type="domain" description="Apple" evidence="20">
    <location>
        <begin position="1318"/>
        <end position="1398"/>
    </location>
</feature>
<feature type="disulfide bond" evidence="11">
    <location>
        <begin position="1303"/>
        <end position="1318"/>
    </location>
</feature>
<dbReference type="GO" id="GO:0006508">
    <property type="term" value="P:proteolysis"/>
    <property type="evidence" value="ECO:0007669"/>
    <property type="project" value="UniProtKB-KW"/>
</dbReference>
<dbReference type="PRINTS" id="PR00258">
    <property type="entry name" value="SPERACTRCPTR"/>
</dbReference>
<dbReference type="GO" id="GO:0008061">
    <property type="term" value="F:chitin binding"/>
    <property type="evidence" value="ECO:0007669"/>
    <property type="project" value="InterPro"/>
</dbReference>
<feature type="compositionally biased region" description="Polar residues" evidence="14">
    <location>
        <begin position="514"/>
        <end position="527"/>
    </location>
</feature>
<accession>A0A9R1U757</accession>
<dbReference type="CDD" id="cd00108">
    <property type="entry name" value="KR"/>
    <property type="match status" value="1"/>
</dbReference>
<dbReference type="PROSITE" id="PS01209">
    <property type="entry name" value="LDLRA_1"/>
    <property type="match status" value="2"/>
</dbReference>
<dbReference type="GO" id="GO:0005576">
    <property type="term" value="C:extracellular region"/>
    <property type="evidence" value="ECO:0007669"/>
    <property type="project" value="InterPro"/>
</dbReference>